<evidence type="ECO:0000313" key="2">
    <source>
        <dbReference type="Proteomes" id="UP000276133"/>
    </source>
</evidence>
<keyword evidence="2" id="KW-1185">Reference proteome</keyword>
<comment type="caution">
    <text evidence="1">The sequence shown here is derived from an EMBL/GenBank/DDBJ whole genome shotgun (WGS) entry which is preliminary data.</text>
</comment>
<proteinExistence type="predicted"/>
<accession>A0A3M7P9W5</accession>
<evidence type="ECO:0000313" key="1">
    <source>
        <dbReference type="EMBL" id="RMZ95885.1"/>
    </source>
</evidence>
<organism evidence="1 2">
    <name type="scientific">Brachionus plicatilis</name>
    <name type="common">Marine rotifer</name>
    <name type="synonym">Brachionus muelleri</name>
    <dbReference type="NCBI Taxonomy" id="10195"/>
    <lineage>
        <taxon>Eukaryota</taxon>
        <taxon>Metazoa</taxon>
        <taxon>Spiralia</taxon>
        <taxon>Gnathifera</taxon>
        <taxon>Rotifera</taxon>
        <taxon>Eurotatoria</taxon>
        <taxon>Monogononta</taxon>
        <taxon>Pseudotrocha</taxon>
        <taxon>Ploima</taxon>
        <taxon>Brachionidae</taxon>
        <taxon>Brachionus</taxon>
    </lineage>
</organism>
<dbReference type="AlphaFoldDB" id="A0A3M7P9W5"/>
<name>A0A3M7P9W5_BRAPC</name>
<sequence length="75" mass="8296">MNAATSIKLNVLIEESCPKVNLSNSLSNELIVKELTEFIMLNVLSFLIMTNEPKPVKSMLNLSSCSRKALIVESL</sequence>
<gene>
    <name evidence="1" type="ORF">BpHYR1_050842</name>
</gene>
<dbReference type="Proteomes" id="UP000276133">
    <property type="component" value="Unassembled WGS sequence"/>
</dbReference>
<protein>
    <submittedName>
        <fullName evidence="1">Uncharacterized protein</fullName>
    </submittedName>
</protein>
<reference evidence="1 2" key="1">
    <citation type="journal article" date="2018" name="Sci. Rep.">
        <title>Genomic signatures of local adaptation to the degree of environmental predictability in rotifers.</title>
        <authorList>
            <person name="Franch-Gras L."/>
            <person name="Hahn C."/>
            <person name="Garcia-Roger E.M."/>
            <person name="Carmona M.J."/>
            <person name="Serra M."/>
            <person name="Gomez A."/>
        </authorList>
    </citation>
    <scope>NUCLEOTIDE SEQUENCE [LARGE SCALE GENOMIC DNA]</scope>
    <source>
        <strain evidence="1">HYR1</strain>
    </source>
</reference>
<dbReference type="EMBL" id="REGN01012324">
    <property type="protein sequence ID" value="RMZ95885.1"/>
    <property type="molecule type" value="Genomic_DNA"/>
</dbReference>